<dbReference type="InterPro" id="IPR000387">
    <property type="entry name" value="Tyr_Pase_dom"/>
</dbReference>
<accession>A0A9D2RH67</accession>
<protein>
    <submittedName>
        <fullName evidence="3">Tyrosine-protein phosphatase</fullName>
    </submittedName>
</protein>
<evidence type="ECO:0000256" key="1">
    <source>
        <dbReference type="ARBA" id="ARBA00009580"/>
    </source>
</evidence>
<name>A0A9D2RH67_9BURK</name>
<organism evidence="3 4">
    <name type="scientific">Candidatus Paenalcaligenes intestinipullorum</name>
    <dbReference type="NCBI Taxonomy" id="2838718"/>
    <lineage>
        <taxon>Bacteria</taxon>
        <taxon>Pseudomonadati</taxon>
        <taxon>Pseudomonadota</taxon>
        <taxon>Betaproteobacteria</taxon>
        <taxon>Burkholderiales</taxon>
        <taxon>Alcaligenaceae</taxon>
        <taxon>Paenalcaligenes</taxon>
    </lineage>
</organism>
<reference evidence="3" key="2">
    <citation type="submission" date="2021-04" db="EMBL/GenBank/DDBJ databases">
        <authorList>
            <person name="Gilroy R."/>
        </authorList>
    </citation>
    <scope>NUCLEOTIDE SEQUENCE</scope>
    <source>
        <strain evidence="3">9264</strain>
    </source>
</reference>
<dbReference type="SUPFAM" id="SSF52799">
    <property type="entry name" value="(Phosphotyrosine protein) phosphatases II"/>
    <property type="match status" value="1"/>
</dbReference>
<comment type="caution">
    <text evidence="3">The sequence shown here is derived from an EMBL/GenBank/DDBJ whole genome shotgun (WGS) entry which is preliminary data.</text>
</comment>
<dbReference type="InterPro" id="IPR029021">
    <property type="entry name" value="Prot-tyrosine_phosphatase-like"/>
</dbReference>
<dbReference type="PROSITE" id="PS50056">
    <property type="entry name" value="TYR_PHOSPHATASE_2"/>
    <property type="match status" value="1"/>
</dbReference>
<comment type="similarity">
    <text evidence="1">Belongs to the protein-tyrosine phosphatase family.</text>
</comment>
<dbReference type="InterPro" id="IPR026893">
    <property type="entry name" value="Tyr/Ser_Pase_IphP-type"/>
</dbReference>
<dbReference type="AlphaFoldDB" id="A0A9D2RH67"/>
<evidence type="ECO:0000259" key="2">
    <source>
        <dbReference type="PROSITE" id="PS50056"/>
    </source>
</evidence>
<feature type="domain" description="Tyrosine specific protein phosphatases" evidence="2">
    <location>
        <begin position="139"/>
        <end position="178"/>
    </location>
</feature>
<evidence type="ECO:0000313" key="4">
    <source>
        <dbReference type="Proteomes" id="UP000823889"/>
    </source>
</evidence>
<dbReference type="Proteomes" id="UP000823889">
    <property type="component" value="Unassembled WGS sequence"/>
</dbReference>
<dbReference type="InterPro" id="IPR016130">
    <property type="entry name" value="Tyr_Pase_AS"/>
</dbReference>
<dbReference type="PROSITE" id="PS00383">
    <property type="entry name" value="TYR_PHOSPHATASE_1"/>
    <property type="match status" value="1"/>
</dbReference>
<proteinExistence type="inferred from homology"/>
<evidence type="ECO:0000313" key="3">
    <source>
        <dbReference type="EMBL" id="HJD44795.1"/>
    </source>
</evidence>
<dbReference type="GO" id="GO:0004721">
    <property type="term" value="F:phosphoprotein phosphatase activity"/>
    <property type="evidence" value="ECO:0007669"/>
    <property type="project" value="InterPro"/>
</dbReference>
<dbReference type="PANTHER" id="PTHR31126:SF1">
    <property type="entry name" value="TYROSINE SPECIFIC PROTEIN PHOSPHATASES DOMAIN-CONTAINING PROTEIN"/>
    <property type="match status" value="1"/>
</dbReference>
<dbReference type="EMBL" id="DWUQ01000152">
    <property type="protein sequence ID" value="HJD44795.1"/>
    <property type="molecule type" value="Genomic_DNA"/>
</dbReference>
<dbReference type="Pfam" id="PF13350">
    <property type="entry name" value="Y_phosphatase3"/>
    <property type="match status" value="1"/>
</dbReference>
<dbReference type="Gene3D" id="3.90.190.10">
    <property type="entry name" value="Protein tyrosine phosphatase superfamily"/>
    <property type="match status" value="1"/>
</dbReference>
<sequence>MSASLPQSNVSTSSLNLKDVRHQRVIALNGTSNFRDLGGYSTPEGAIKWGQVYRSAHLADLDSTDQQTLQHLGVQRSIDLRGARECKKRPYDFDFITRQACSIEPVVAQLVDSMVVEQGEITTDQAHAYMQAMYTSFYTDHISQFQHVFEHLCTHTEPTVLHCTAGKDRTGFAVALLLDALGVHHDDILEDYLLTQAHYHPVLQPEKGVDLACMKILWGVSAQYLEASFKQLRQQYGSVRTFSEQRLGLSEIKLFELKQRLLNNFC</sequence>
<dbReference type="PANTHER" id="PTHR31126">
    <property type="entry name" value="TYROSINE-PROTEIN PHOSPHATASE"/>
    <property type="match status" value="1"/>
</dbReference>
<reference evidence="3" key="1">
    <citation type="journal article" date="2021" name="PeerJ">
        <title>Extensive microbial diversity within the chicken gut microbiome revealed by metagenomics and culture.</title>
        <authorList>
            <person name="Gilroy R."/>
            <person name="Ravi A."/>
            <person name="Getino M."/>
            <person name="Pursley I."/>
            <person name="Horton D.L."/>
            <person name="Alikhan N.F."/>
            <person name="Baker D."/>
            <person name="Gharbi K."/>
            <person name="Hall N."/>
            <person name="Watson M."/>
            <person name="Adriaenssens E.M."/>
            <person name="Foster-Nyarko E."/>
            <person name="Jarju S."/>
            <person name="Secka A."/>
            <person name="Antonio M."/>
            <person name="Oren A."/>
            <person name="Chaudhuri R.R."/>
            <person name="La Ragione R."/>
            <person name="Hildebrand F."/>
            <person name="Pallen M.J."/>
        </authorList>
    </citation>
    <scope>NUCLEOTIDE SEQUENCE</scope>
    <source>
        <strain evidence="3">9264</strain>
    </source>
</reference>
<gene>
    <name evidence="3" type="ORF">H9906_07185</name>
</gene>